<accession>A0A6J4KRX2</accession>
<dbReference type="AlphaFoldDB" id="A0A6J4KRX2"/>
<evidence type="ECO:0008006" key="2">
    <source>
        <dbReference type="Google" id="ProtNLM"/>
    </source>
</evidence>
<dbReference type="EMBL" id="CADCTW010000074">
    <property type="protein sequence ID" value="CAA9312428.1"/>
    <property type="molecule type" value="Genomic_DNA"/>
</dbReference>
<sequence>MIDADTLTMLHEARAAEKAQALFYRALAAEAEQRGDAAHAERFNDLHADEQHHLSRLTARLLELGSPLAELGGMQGERVGMEGWEPAARSREEAEIVRYEALLGRSPDEQTAALLREIVETERNHARELGGKWTPA</sequence>
<name>A0A6J4KRX2_9BACT</name>
<evidence type="ECO:0000313" key="1">
    <source>
        <dbReference type="EMBL" id="CAA9312428.1"/>
    </source>
</evidence>
<dbReference type="InterPro" id="IPR012347">
    <property type="entry name" value="Ferritin-like"/>
</dbReference>
<proteinExistence type="predicted"/>
<dbReference type="SUPFAM" id="SSF47240">
    <property type="entry name" value="Ferritin-like"/>
    <property type="match status" value="1"/>
</dbReference>
<gene>
    <name evidence="1" type="ORF">AVDCRST_MAG68-1446</name>
</gene>
<dbReference type="Gene3D" id="1.20.1260.10">
    <property type="match status" value="1"/>
</dbReference>
<organism evidence="1">
    <name type="scientific">uncultured Gemmatimonadota bacterium</name>
    <dbReference type="NCBI Taxonomy" id="203437"/>
    <lineage>
        <taxon>Bacteria</taxon>
        <taxon>Pseudomonadati</taxon>
        <taxon>Gemmatimonadota</taxon>
        <taxon>environmental samples</taxon>
    </lineage>
</organism>
<protein>
    <recommendedName>
        <fullName evidence="2">Rubrerythrin diiron-binding domain-containing protein</fullName>
    </recommendedName>
</protein>
<reference evidence="1" key="1">
    <citation type="submission" date="2020-02" db="EMBL/GenBank/DDBJ databases">
        <authorList>
            <person name="Meier V. D."/>
        </authorList>
    </citation>
    <scope>NUCLEOTIDE SEQUENCE</scope>
    <source>
        <strain evidence="1">AVDCRST_MAG68</strain>
    </source>
</reference>
<dbReference type="InterPro" id="IPR009078">
    <property type="entry name" value="Ferritin-like_SF"/>
</dbReference>